<comment type="caution">
    <text evidence="2">The sequence shown here is derived from an EMBL/GenBank/DDBJ whole genome shotgun (WGS) entry which is preliminary data.</text>
</comment>
<evidence type="ECO:0000259" key="1">
    <source>
        <dbReference type="Pfam" id="PF12417"/>
    </source>
</evidence>
<gene>
    <name evidence="2" type="ORF">N7460_007115</name>
</gene>
<dbReference type="Proteomes" id="UP001219568">
    <property type="component" value="Unassembled WGS sequence"/>
</dbReference>
<evidence type="ECO:0000313" key="3">
    <source>
        <dbReference type="Proteomes" id="UP001219568"/>
    </source>
</evidence>
<dbReference type="InterPro" id="IPR022137">
    <property type="entry name" value="Znf_prot_DUF3669"/>
</dbReference>
<evidence type="ECO:0000313" key="2">
    <source>
        <dbReference type="EMBL" id="KAJ6039083.1"/>
    </source>
</evidence>
<dbReference type="PANTHER" id="PTHR40780">
    <property type="entry name" value="DUF3669 DOMAIN-CONTAINING PROTEIN"/>
    <property type="match status" value="1"/>
</dbReference>
<sequence length="310" mass="35355">MSDTHTETQGVRRLSIIGAGICSTTWAPKGDGPAFKFGNDETDQSLENEFKMHERVVESFQSLSTFPRIQVPDCYNLVMAADEDWWNRIIKRLPTPWAPGNCILAERVLPFPKDTMLLVVHSYCSQEIPPDSFLLKECLIKPYLGCCQPQEIHLEPGQQVCSQVDLPLHLYQMKKLGVPEAHIKQYARTMAEALAIMHWIGSIDGKGVEFVLAPPWGEAIKADTFSNVLGDHCMWMLDFGLCRDISMDEAGVQQAVKAFWHAEPFYPRPATEDPLWLEFREQYLRTSEDRLEYVFLKASKSPSKIEFMKP</sequence>
<dbReference type="AlphaFoldDB" id="A0AAD6N828"/>
<accession>A0AAD6N828</accession>
<dbReference type="EMBL" id="JAQJZL010000006">
    <property type="protein sequence ID" value="KAJ6039083.1"/>
    <property type="molecule type" value="Genomic_DNA"/>
</dbReference>
<protein>
    <recommendedName>
        <fullName evidence="1">DUF3669 domain-containing protein</fullName>
    </recommendedName>
</protein>
<dbReference type="PANTHER" id="PTHR40780:SF2">
    <property type="entry name" value="DUF3669 DOMAIN-CONTAINING PROTEIN"/>
    <property type="match status" value="1"/>
</dbReference>
<proteinExistence type="predicted"/>
<keyword evidence="3" id="KW-1185">Reference proteome</keyword>
<organism evidence="2 3">
    <name type="scientific">Penicillium canescens</name>
    <dbReference type="NCBI Taxonomy" id="5083"/>
    <lineage>
        <taxon>Eukaryota</taxon>
        <taxon>Fungi</taxon>
        <taxon>Dikarya</taxon>
        <taxon>Ascomycota</taxon>
        <taxon>Pezizomycotina</taxon>
        <taxon>Eurotiomycetes</taxon>
        <taxon>Eurotiomycetidae</taxon>
        <taxon>Eurotiales</taxon>
        <taxon>Aspergillaceae</taxon>
        <taxon>Penicillium</taxon>
    </lineage>
</organism>
<reference evidence="2" key="2">
    <citation type="submission" date="2023-01" db="EMBL/GenBank/DDBJ databases">
        <authorList>
            <person name="Petersen C."/>
        </authorList>
    </citation>
    <scope>NUCLEOTIDE SEQUENCE</scope>
    <source>
        <strain evidence="2">IBT 15450</strain>
    </source>
</reference>
<name>A0AAD6N828_PENCN</name>
<dbReference type="Pfam" id="PF12417">
    <property type="entry name" value="DUF3669"/>
    <property type="match status" value="1"/>
</dbReference>
<reference evidence="2" key="1">
    <citation type="journal article" date="2023" name="IMA Fungus">
        <title>Comparative genomic study of the Penicillium genus elucidates a diverse pangenome and 15 lateral gene transfer events.</title>
        <authorList>
            <person name="Petersen C."/>
            <person name="Sorensen T."/>
            <person name="Nielsen M.R."/>
            <person name="Sondergaard T.E."/>
            <person name="Sorensen J.L."/>
            <person name="Fitzpatrick D.A."/>
            <person name="Frisvad J.C."/>
            <person name="Nielsen K.L."/>
        </authorList>
    </citation>
    <scope>NUCLEOTIDE SEQUENCE</scope>
    <source>
        <strain evidence="2">IBT 15450</strain>
    </source>
</reference>
<feature type="domain" description="DUF3669" evidence="1">
    <location>
        <begin position="234"/>
        <end position="291"/>
    </location>
</feature>